<dbReference type="InterPro" id="IPR050105">
    <property type="entry name" value="MoCo_biosynth_MoaA/MoaC"/>
</dbReference>
<evidence type="ECO:0000256" key="9">
    <source>
        <dbReference type="ARBA" id="ARBA00023150"/>
    </source>
</evidence>
<dbReference type="SMART" id="SM00729">
    <property type="entry name" value="Elp3"/>
    <property type="match status" value="1"/>
</dbReference>
<feature type="binding site" evidence="12">
    <location>
        <position position="85"/>
    </location>
    <ligand>
        <name>GTP</name>
        <dbReference type="ChEBI" id="CHEBI:37565"/>
    </ligand>
</feature>
<evidence type="ECO:0000256" key="10">
    <source>
        <dbReference type="ARBA" id="ARBA00023239"/>
    </source>
</evidence>
<evidence type="ECO:0000256" key="11">
    <source>
        <dbReference type="ARBA" id="ARBA00048697"/>
    </source>
</evidence>
<feature type="binding site" evidence="12">
    <location>
        <position position="284"/>
    </location>
    <ligand>
        <name>[4Fe-4S] cluster</name>
        <dbReference type="ChEBI" id="CHEBI:49883"/>
        <label>2</label>
        <note>4Fe-4S-substrate</note>
    </ligand>
</feature>
<dbReference type="GO" id="GO:0005525">
    <property type="term" value="F:GTP binding"/>
    <property type="evidence" value="ECO:0007669"/>
    <property type="project" value="UniProtKB-UniRule"/>
</dbReference>
<dbReference type="Pfam" id="PF04055">
    <property type="entry name" value="Radical_SAM"/>
    <property type="match status" value="1"/>
</dbReference>
<evidence type="ECO:0000256" key="12">
    <source>
        <dbReference type="HAMAP-Rule" id="MF_01225"/>
    </source>
</evidence>
<keyword evidence="9 12" id="KW-0501">Molybdenum cofactor biosynthesis</keyword>
<dbReference type="InterPro" id="IPR058240">
    <property type="entry name" value="rSAM_sf"/>
</dbReference>
<dbReference type="PANTHER" id="PTHR22960:SF0">
    <property type="entry name" value="MOLYBDENUM COFACTOR BIOSYNTHESIS PROTEIN 1"/>
    <property type="match status" value="1"/>
</dbReference>
<reference evidence="15" key="1">
    <citation type="submission" date="2021-02" db="EMBL/GenBank/DDBJ databases">
        <title>Natrosporangium hydrolyticum gen. nov., sp. nov, a haloalkaliphilic actinobacterium from a soda solonchak soil.</title>
        <authorList>
            <person name="Sorokin D.Y."/>
            <person name="Khijniak T.V."/>
            <person name="Zakharycheva A.P."/>
            <person name="Boueva O.V."/>
            <person name="Ariskina E.V."/>
            <person name="Hahnke R.L."/>
            <person name="Bunk B."/>
            <person name="Sproer C."/>
            <person name="Schumann P."/>
            <person name="Evtushenko L.I."/>
            <person name="Kublanov I.V."/>
        </authorList>
    </citation>
    <scope>NUCLEOTIDE SEQUENCE</scope>
    <source>
        <strain evidence="15">DSM 106523</strain>
    </source>
</reference>
<feature type="binding site" evidence="12">
    <location>
        <position position="116"/>
    </location>
    <ligand>
        <name>GTP</name>
        <dbReference type="ChEBI" id="CHEBI:37565"/>
    </ligand>
</feature>
<evidence type="ECO:0000256" key="3">
    <source>
        <dbReference type="ARBA" id="ARBA00022691"/>
    </source>
</evidence>
<dbReference type="InterPro" id="IPR006638">
    <property type="entry name" value="Elp3/MiaA/NifB-like_rSAM"/>
</dbReference>
<evidence type="ECO:0000256" key="7">
    <source>
        <dbReference type="ARBA" id="ARBA00023014"/>
    </source>
</evidence>
<comment type="function">
    <text evidence="12">Catalyzes the cyclization of GTP to (8S)-3',8-cyclo-7,8-dihydroguanosine 5'-triphosphate.</text>
</comment>
<evidence type="ECO:0000259" key="14">
    <source>
        <dbReference type="PROSITE" id="PS51918"/>
    </source>
</evidence>
<evidence type="ECO:0000256" key="1">
    <source>
        <dbReference type="ARBA" id="ARBA00012167"/>
    </source>
</evidence>
<dbReference type="Proteomes" id="UP000662857">
    <property type="component" value="Chromosome"/>
</dbReference>
<dbReference type="HAMAP" id="MF_01225_B">
    <property type="entry name" value="MoaA_B"/>
    <property type="match status" value="1"/>
</dbReference>
<keyword evidence="8 12" id="KW-0342">GTP-binding</keyword>
<comment type="subunit">
    <text evidence="12">Monomer and homodimer.</text>
</comment>
<dbReference type="CDD" id="cd21117">
    <property type="entry name" value="Twitch_MoaA"/>
    <property type="match status" value="1"/>
</dbReference>
<comment type="similarity">
    <text evidence="12">Belongs to the radical SAM superfamily. MoaA family.</text>
</comment>
<feature type="binding site" evidence="12">
    <location>
        <position position="41"/>
    </location>
    <ligand>
        <name>[4Fe-4S] cluster</name>
        <dbReference type="ChEBI" id="CHEBI:49883"/>
        <label>1</label>
        <note>4Fe-4S-S-AdoMet</note>
    </ligand>
</feature>
<accession>A0A895YFJ7</accession>
<dbReference type="NCBIfam" id="TIGR02666">
    <property type="entry name" value="moaA"/>
    <property type="match status" value="1"/>
</dbReference>
<evidence type="ECO:0000256" key="8">
    <source>
        <dbReference type="ARBA" id="ARBA00023134"/>
    </source>
</evidence>
<feature type="binding site" evidence="12">
    <location>
        <position position="177"/>
    </location>
    <ligand>
        <name>GTP</name>
        <dbReference type="ChEBI" id="CHEBI:37565"/>
    </ligand>
</feature>
<dbReference type="InterPro" id="IPR040064">
    <property type="entry name" value="MoaA-like"/>
</dbReference>
<evidence type="ECO:0000256" key="2">
    <source>
        <dbReference type="ARBA" id="ARBA00022485"/>
    </source>
</evidence>
<feature type="binding site" evidence="12">
    <location>
        <position position="298"/>
    </location>
    <ligand>
        <name>[4Fe-4S] cluster</name>
        <dbReference type="ChEBI" id="CHEBI:49883"/>
        <label>2</label>
        <note>4Fe-4S-substrate</note>
    </ligand>
</feature>
<dbReference type="SFLD" id="SFLDG01383">
    <property type="entry name" value="cyclic_pyranopterin_phosphate"/>
    <property type="match status" value="1"/>
</dbReference>
<dbReference type="InterPro" id="IPR013785">
    <property type="entry name" value="Aldolase_TIM"/>
</dbReference>
<dbReference type="SFLD" id="SFLDG01067">
    <property type="entry name" value="SPASM/twitch_domain_containing"/>
    <property type="match status" value="1"/>
</dbReference>
<dbReference type="AlphaFoldDB" id="A0A895YFJ7"/>
<dbReference type="Pfam" id="PF06463">
    <property type="entry name" value="Mob_synth_C"/>
    <property type="match status" value="1"/>
</dbReference>
<feature type="domain" description="Radical SAM core" evidence="14">
    <location>
        <begin position="25"/>
        <end position="241"/>
    </location>
</feature>
<feature type="binding site" evidence="12">
    <location>
        <position position="34"/>
    </location>
    <ligand>
        <name>GTP</name>
        <dbReference type="ChEBI" id="CHEBI:37565"/>
    </ligand>
</feature>
<evidence type="ECO:0000256" key="6">
    <source>
        <dbReference type="ARBA" id="ARBA00023004"/>
    </source>
</evidence>
<dbReference type="SFLD" id="SFLDG01386">
    <property type="entry name" value="main_SPASM_domain-containing"/>
    <property type="match status" value="1"/>
</dbReference>
<keyword evidence="4 12" id="KW-0479">Metal-binding</keyword>
<dbReference type="GO" id="GO:1904047">
    <property type="term" value="F:S-adenosyl-L-methionine binding"/>
    <property type="evidence" value="ECO:0007669"/>
    <property type="project" value="UniProtKB-UniRule"/>
</dbReference>
<sequence length="354" mass="38103">MVVTPVPSAGDSPVAPSELTGLPDQYGRVATDLRVSLTDRCNLRCSYCMPPEGLPWLAGPELLTDDEVVRLLTVAVTRLGVAEIRFTGGEPLLRPGLPGIVAAVAALTPRPQLSLTTNGIGLARLATPLRDAGLDRVNVSLDTLDPVRFARLTHRRRLTDVLDGLRGAAAAGLVPVKINAVLLRGENEQDGPDLLRFALRHGYQLRFIEQMPLDPQHGWDRATMITAAEVLASLTAEFTLRPDPAHRGSAPAETWLVDGYTDADGQPATVGIIGSVTRPFCGDCDRTRLTADGQVRNCLFARQEHDLRDALRAGATDAELAERWRAAMWGKLPGHGIDDQSFLQPARPMSAIGG</sequence>
<dbReference type="PROSITE" id="PS51918">
    <property type="entry name" value="RADICAL_SAM"/>
    <property type="match status" value="1"/>
</dbReference>
<dbReference type="GO" id="GO:0046872">
    <property type="term" value="F:metal ion binding"/>
    <property type="evidence" value="ECO:0007669"/>
    <property type="project" value="UniProtKB-KW"/>
</dbReference>
<feature type="binding site" evidence="12">
    <location>
        <position position="211"/>
    </location>
    <ligand>
        <name>S-adenosyl-L-methionine</name>
        <dbReference type="ChEBI" id="CHEBI:59789"/>
    </ligand>
</feature>
<dbReference type="PROSITE" id="PS01305">
    <property type="entry name" value="MOAA_NIFB_PQQE"/>
    <property type="match status" value="1"/>
</dbReference>
<feature type="binding site" evidence="12">
    <location>
        <position position="47"/>
    </location>
    <ligand>
        <name>S-adenosyl-L-methionine</name>
        <dbReference type="ChEBI" id="CHEBI:59789"/>
    </ligand>
</feature>
<comment type="catalytic activity">
    <reaction evidence="11 12">
        <text>GTP + AH2 + S-adenosyl-L-methionine = (8S)-3',8-cyclo-7,8-dihydroguanosine 5'-triphosphate + 5'-deoxyadenosine + L-methionine + A + H(+)</text>
        <dbReference type="Rhea" id="RHEA:49576"/>
        <dbReference type="ChEBI" id="CHEBI:13193"/>
        <dbReference type="ChEBI" id="CHEBI:15378"/>
        <dbReference type="ChEBI" id="CHEBI:17319"/>
        <dbReference type="ChEBI" id="CHEBI:17499"/>
        <dbReference type="ChEBI" id="CHEBI:37565"/>
        <dbReference type="ChEBI" id="CHEBI:57844"/>
        <dbReference type="ChEBI" id="CHEBI:59789"/>
        <dbReference type="ChEBI" id="CHEBI:131766"/>
        <dbReference type="EC" id="4.1.99.22"/>
    </reaction>
</comment>
<name>A0A895YFJ7_9ACTN</name>
<evidence type="ECO:0000256" key="5">
    <source>
        <dbReference type="ARBA" id="ARBA00022741"/>
    </source>
</evidence>
<feature type="binding site" evidence="12">
    <location>
        <begin position="286"/>
        <end position="288"/>
    </location>
    <ligand>
        <name>GTP</name>
        <dbReference type="ChEBI" id="CHEBI:37565"/>
    </ligand>
</feature>
<dbReference type="SUPFAM" id="SSF102114">
    <property type="entry name" value="Radical SAM enzymes"/>
    <property type="match status" value="1"/>
</dbReference>
<dbReference type="KEGG" id="nhy:JQS43_00290"/>
<feature type="binding site" evidence="12">
    <location>
        <position position="48"/>
    </location>
    <ligand>
        <name>[4Fe-4S] cluster</name>
        <dbReference type="ChEBI" id="CHEBI:49883"/>
        <label>1</label>
        <note>4Fe-4S-S-AdoMet</note>
    </ligand>
</feature>
<dbReference type="GO" id="GO:0051539">
    <property type="term" value="F:4 iron, 4 sulfur cluster binding"/>
    <property type="evidence" value="ECO:0007669"/>
    <property type="project" value="UniProtKB-UniRule"/>
</dbReference>
<dbReference type="UniPathway" id="UPA00344"/>
<keyword evidence="10 12" id="KW-0456">Lyase</keyword>
<comment type="pathway">
    <text evidence="12">Cofactor biosynthesis; molybdopterin biosynthesis.</text>
</comment>
<dbReference type="InterPro" id="IPR010505">
    <property type="entry name" value="MoaA_twitch"/>
</dbReference>
<dbReference type="EMBL" id="CP070499">
    <property type="protein sequence ID" value="QSB14875.1"/>
    <property type="molecule type" value="Genomic_DNA"/>
</dbReference>
<dbReference type="InterPro" id="IPR013483">
    <property type="entry name" value="MoaA"/>
</dbReference>
<evidence type="ECO:0000313" key="15">
    <source>
        <dbReference type="EMBL" id="QSB14875.1"/>
    </source>
</evidence>
<keyword evidence="3 12" id="KW-0949">S-adenosyl-L-methionine</keyword>
<evidence type="ECO:0000313" key="16">
    <source>
        <dbReference type="Proteomes" id="UP000662857"/>
    </source>
</evidence>
<organism evidence="15 16">
    <name type="scientific">Natronosporangium hydrolyticum</name>
    <dbReference type="NCBI Taxonomy" id="2811111"/>
    <lineage>
        <taxon>Bacteria</taxon>
        <taxon>Bacillati</taxon>
        <taxon>Actinomycetota</taxon>
        <taxon>Actinomycetes</taxon>
        <taxon>Micromonosporales</taxon>
        <taxon>Micromonosporaceae</taxon>
        <taxon>Natronosporangium</taxon>
    </lineage>
</organism>
<keyword evidence="5 12" id="KW-0547">Nucleotide-binding</keyword>
<keyword evidence="7 12" id="KW-0411">Iron-sulfur</keyword>
<dbReference type="CDD" id="cd01335">
    <property type="entry name" value="Radical_SAM"/>
    <property type="match status" value="1"/>
</dbReference>
<protein>
    <recommendedName>
        <fullName evidence="1 12">GTP 3',8-cyclase</fullName>
        <ecNumber evidence="1 12">4.1.99.22</ecNumber>
    </recommendedName>
    <alternativeName>
        <fullName evidence="12">Molybdenum cofactor biosynthesis protein A</fullName>
    </alternativeName>
</protein>
<dbReference type="InterPro" id="IPR000385">
    <property type="entry name" value="MoaA_NifB_PqqE_Fe-S-bd_CS"/>
</dbReference>
<comment type="cofactor">
    <cofactor evidence="12">
        <name>[4Fe-4S] cluster</name>
        <dbReference type="ChEBI" id="CHEBI:49883"/>
    </cofactor>
    <text evidence="12">Binds 2 [4Fe-4S] clusters. Binds 1 [4Fe-4S] cluster coordinated with 3 cysteines and an exchangeable S-adenosyl-L-methionine and 1 [4Fe-4S] cluster coordinated with 3 cysteines and the GTP-derived substrate.</text>
</comment>
<dbReference type="SFLD" id="SFLDS00029">
    <property type="entry name" value="Radical_SAM"/>
    <property type="match status" value="1"/>
</dbReference>
<dbReference type="EC" id="4.1.99.22" evidence="1 12"/>
<dbReference type="GO" id="GO:0061798">
    <property type="term" value="F:GTP 3',8'-cyclase activity"/>
    <property type="evidence" value="ECO:0007669"/>
    <property type="project" value="UniProtKB-UniRule"/>
</dbReference>
<keyword evidence="16" id="KW-1185">Reference proteome</keyword>
<keyword evidence="6 12" id="KW-0408">Iron</keyword>
<dbReference type="PANTHER" id="PTHR22960">
    <property type="entry name" value="MOLYBDOPTERIN COFACTOR SYNTHESIS PROTEIN A"/>
    <property type="match status" value="1"/>
</dbReference>
<dbReference type="GO" id="GO:0061799">
    <property type="term" value="F:cyclic pyranopterin monophosphate synthase activity"/>
    <property type="evidence" value="ECO:0007669"/>
    <property type="project" value="TreeGrafter"/>
</dbReference>
<feature type="region of interest" description="Disordered" evidence="13">
    <location>
        <begin position="1"/>
        <end position="21"/>
    </location>
</feature>
<feature type="binding site" evidence="12">
    <location>
        <position position="45"/>
    </location>
    <ligand>
        <name>[4Fe-4S] cluster</name>
        <dbReference type="ChEBI" id="CHEBI:49883"/>
        <label>1</label>
        <note>4Fe-4S-S-AdoMet</note>
    </ligand>
</feature>
<dbReference type="Gene3D" id="3.20.20.70">
    <property type="entry name" value="Aldolase class I"/>
    <property type="match status" value="1"/>
</dbReference>
<keyword evidence="2 12" id="KW-0004">4Fe-4S</keyword>
<evidence type="ECO:0000256" key="4">
    <source>
        <dbReference type="ARBA" id="ARBA00022723"/>
    </source>
</evidence>
<feature type="binding site" evidence="12">
    <location>
        <position position="89"/>
    </location>
    <ligand>
        <name>S-adenosyl-L-methionine</name>
        <dbReference type="ChEBI" id="CHEBI:59789"/>
    </ligand>
</feature>
<evidence type="ECO:0000256" key="13">
    <source>
        <dbReference type="SAM" id="MobiDB-lite"/>
    </source>
</evidence>
<dbReference type="RefSeq" id="WP_239677036.1">
    <property type="nucleotide sequence ID" value="NZ_CP070499.1"/>
</dbReference>
<dbReference type="InterPro" id="IPR007197">
    <property type="entry name" value="rSAM"/>
</dbReference>
<proteinExistence type="inferred from homology"/>
<gene>
    <name evidence="12 15" type="primary">moaA</name>
    <name evidence="15" type="ORF">JQS43_00290</name>
</gene>
<dbReference type="GO" id="GO:0006777">
    <property type="term" value="P:Mo-molybdopterin cofactor biosynthetic process"/>
    <property type="evidence" value="ECO:0007669"/>
    <property type="project" value="UniProtKB-UniRule"/>
</dbReference>
<feature type="binding site" evidence="12">
    <location>
        <position position="140"/>
    </location>
    <ligand>
        <name>S-adenosyl-L-methionine</name>
        <dbReference type="ChEBI" id="CHEBI:59789"/>
    </ligand>
</feature>
<feature type="binding site" evidence="12">
    <location>
        <position position="281"/>
    </location>
    <ligand>
        <name>[4Fe-4S] cluster</name>
        <dbReference type="ChEBI" id="CHEBI:49883"/>
        <label>2</label>
        <note>4Fe-4S-substrate</note>
    </ligand>
</feature>